<reference evidence="4" key="1">
    <citation type="submission" date="2025-08" db="UniProtKB">
        <authorList>
            <consortium name="Ensembl"/>
        </authorList>
    </citation>
    <scope>IDENTIFICATION</scope>
</reference>
<dbReference type="InterPro" id="IPR051219">
    <property type="entry name" value="Heterochromatin_chromo-domain"/>
</dbReference>
<evidence type="ECO:0000256" key="2">
    <source>
        <dbReference type="ARBA" id="ARBA00023242"/>
    </source>
</evidence>
<dbReference type="Ensembl" id="ENSCPGT00000014031.1">
    <property type="protein sequence ID" value="ENSCPGP00000012792.1"/>
    <property type="gene ID" value="ENSCPGG00000009091.1"/>
</dbReference>
<dbReference type="InterPro" id="IPR016197">
    <property type="entry name" value="Chromo-like_dom_sf"/>
</dbReference>
<dbReference type="GO" id="GO:0005634">
    <property type="term" value="C:nucleus"/>
    <property type="evidence" value="ECO:0007669"/>
    <property type="project" value="UniProtKB-SubCell"/>
</dbReference>
<dbReference type="PRINTS" id="PR00504">
    <property type="entry name" value="CHROMODOMAIN"/>
</dbReference>
<evidence type="ECO:0000313" key="4">
    <source>
        <dbReference type="Ensembl" id="ENSCPGP00000012792.1"/>
    </source>
</evidence>
<keyword evidence="2" id="KW-0539">Nucleus</keyword>
<dbReference type="PROSITE" id="PS50013">
    <property type="entry name" value="CHROMO_2"/>
    <property type="match status" value="1"/>
</dbReference>
<dbReference type="SMART" id="SM00298">
    <property type="entry name" value="CHROMO"/>
    <property type="match status" value="1"/>
</dbReference>
<feature type="domain" description="Chromo" evidence="3">
    <location>
        <begin position="7"/>
        <end position="63"/>
    </location>
</feature>
<dbReference type="AlphaFoldDB" id="A0A8C3JRK3"/>
<accession>A0A8C3JRK3</accession>
<sequence>MELAHLSCVERIVDKRKNKKGKTEYLVRWKGYDSEDDTWEPEQHLVNFVLICNTFGGNIQIMQ</sequence>
<dbReference type="SUPFAM" id="SSF54160">
    <property type="entry name" value="Chromo domain-like"/>
    <property type="match status" value="1"/>
</dbReference>
<proteinExistence type="predicted"/>
<keyword evidence="5" id="KW-1185">Reference proteome</keyword>
<reference evidence="4" key="2">
    <citation type="submission" date="2025-09" db="UniProtKB">
        <authorList>
            <consortium name="Ensembl"/>
        </authorList>
    </citation>
    <scope>IDENTIFICATION</scope>
</reference>
<evidence type="ECO:0000313" key="5">
    <source>
        <dbReference type="Proteomes" id="UP000694419"/>
    </source>
</evidence>
<evidence type="ECO:0000259" key="3">
    <source>
        <dbReference type="PROSITE" id="PS50013"/>
    </source>
</evidence>
<dbReference type="InterPro" id="IPR017984">
    <property type="entry name" value="Chromo_dom_subgr"/>
</dbReference>
<evidence type="ECO:0000256" key="1">
    <source>
        <dbReference type="ARBA" id="ARBA00004123"/>
    </source>
</evidence>
<name>A0A8C3JRK3_9CHAR</name>
<dbReference type="InterPro" id="IPR023779">
    <property type="entry name" value="Chromodomain_CS"/>
</dbReference>
<comment type="subcellular location">
    <subcellularLocation>
        <location evidence="1">Nucleus</location>
    </subcellularLocation>
</comment>
<dbReference type="PANTHER" id="PTHR22812">
    <property type="entry name" value="CHROMOBOX PROTEIN"/>
    <property type="match status" value="1"/>
</dbReference>
<protein>
    <recommendedName>
        <fullName evidence="3">Chromo domain-containing protein</fullName>
    </recommendedName>
</protein>
<dbReference type="InterPro" id="IPR000953">
    <property type="entry name" value="Chromo/chromo_shadow_dom"/>
</dbReference>
<dbReference type="Pfam" id="PF00385">
    <property type="entry name" value="Chromo"/>
    <property type="match status" value="1"/>
</dbReference>
<dbReference type="Proteomes" id="UP000694419">
    <property type="component" value="Unplaced"/>
</dbReference>
<dbReference type="PROSITE" id="PS00598">
    <property type="entry name" value="CHROMO_1"/>
    <property type="match status" value="1"/>
</dbReference>
<organism evidence="4 5">
    <name type="scientific">Calidris pygmaea</name>
    <name type="common">Spoon-billed sandpiper</name>
    <dbReference type="NCBI Taxonomy" id="425635"/>
    <lineage>
        <taxon>Eukaryota</taxon>
        <taxon>Metazoa</taxon>
        <taxon>Chordata</taxon>
        <taxon>Craniata</taxon>
        <taxon>Vertebrata</taxon>
        <taxon>Euteleostomi</taxon>
        <taxon>Archelosauria</taxon>
        <taxon>Archosauria</taxon>
        <taxon>Dinosauria</taxon>
        <taxon>Saurischia</taxon>
        <taxon>Theropoda</taxon>
        <taxon>Coelurosauria</taxon>
        <taxon>Aves</taxon>
        <taxon>Neognathae</taxon>
        <taxon>Neoaves</taxon>
        <taxon>Charadriiformes</taxon>
        <taxon>Scolopacidae</taxon>
        <taxon>Calidris</taxon>
    </lineage>
</organism>
<dbReference type="Gene3D" id="2.40.50.40">
    <property type="match status" value="1"/>
</dbReference>
<dbReference type="InterPro" id="IPR023780">
    <property type="entry name" value="Chromo_domain"/>
</dbReference>